<dbReference type="EMBL" id="CM042889">
    <property type="protein sequence ID" value="KAI4318919.1"/>
    <property type="molecule type" value="Genomic_DNA"/>
</dbReference>
<comment type="caution">
    <text evidence="1">The sequence shown here is derived from an EMBL/GenBank/DDBJ whole genome shotgun (WGS) entry which is preliminary data.</text>
</comment>
<organism evidence="1 2">
    <name type="scientific">Melastoma candidum</name>
    <dbReference type="NCBI Taxonomy" id="119954"/>
    <lineage>
        <taxon>Eukaryota</taxon>
        <taxon>Viridiplantae</taxon>
        <taxon>Streptophyta</taxon>
        <taxon>Embryophyta</taxon>
        <taxon>Tracheophyta</taxon>
        <taxon>Spermatophyta</taxon>
        <taxon>Magnoliopsida</taxon>
        <taxon>eudicotyledons</taxon>
        <taxon>Gunneridae</taxon>
        <taxon>Pentapetalae</taxon>
        <taxon>rosids</taxon>
        <taxon>malvids</taxon>
        <taxon>Myrtales</taxon>
        <taxon>Melastomataceae</taxon>
        <taxon>Melastomatoideae</taxon>
        <taxon>Melastomateae</taxon>
        <taxon>Melastoma</taxon>
    </lineage>
</organism>
<evidence type="ECO:0000313" key="1">
    <source>
        <dbReference type="EMBL" id="KAI4318919.1"/>
    </source>
</evidence>
<dbReference type="Proteomes" id="UP001057402">
    <property type="component" value="Chromosome 10"/>
</dbReference>
<reference evidence="2" key="1">
    <citation type="journal article" date="2023" name="Front. Plant Sci.">
        <title>Chromosomal-level genome assembly of Melastoma candidum provides insights into trichome evolution.</title>
        <authorList>
            <person name="Zhong Y."/>
            <person name="Wu W."/>
            <person name="Sun C."/>
            <person name="Zou P."/>
            <person name="Liu Y."/>
            <person name="Dai S."/>
            <person name="Zhou R."/>
        </authorList>
    </citation>
    <scope>NUCLEOTIDE SEQUENCE [LARGE SCALE GENOMIC DNA]</scope>
</reference>
<protein>
    <submittedName>
        <fullName evidence="1">Uncharacterized protein</fullName>
    </submittedName>
</protein>
<proteinExistence type="predicted"/>
<evidence type="ECO:0000313" key="2">
    <source>
        <dbReference type="Proteomes" id="UP001057402"/>
    </source>
</evidence>
<sequence>MAGEAAPCENYPKIDPTEMKRFAPGETIAVDDDDDEDFLYQAAVAAETLSVSASSTRSVQTLSKRPKPSPPPKLEGAYVDALRGAGALPPSSRNAAGRAIVDGGGGGGGGGGDACFKCGKVGHWSRDCDSAEFVAGGGGAAEVETKPCACGAGDCLVLMANTERNRGRKFFRCPVRQENGGCNFFEWCDGANVTASHGNTSTGYDNGGFSSLFSALPCPCGAGSCLILTAKTGNNSGQQFYRCPAIQGSSCGFFKWCNDQTTVAGKSSNSYGSYNSVKDLNGKSDPARNTSSCFKCGQGGHWARDCSQSTTEFSRSGVKPSTTSSTGSCYKCGKPGHWAKDCSASSARPWQRH</sequence>
<accession>A0ACB9M6A3</accession>
<name>A0ACB9M6A3_9MYRT</name>
<keyword evidence="2" id="KW-1185">Reference proteome</keyword>
<gene>
    <name evidence="1" type="ORF">MLD38_032573</name>
</gene>